<protein>
    <submittedName>
        <fullName evidence="2">Uncharacterized protein</fullName>
    </submittedName>
</protein>
<dbReference type="RefSeq" id="XP_062684997.1">
    <property type="nucleotide sequence ID" value="XM_062820809.1"/>
</dbReference>
<gene>
    <name evidence="2" type="ORF">B0H65DRAFT_131276</name>
</gene>
<evidence type="ECO:0000313" key="3">
    <source>
        <dbReference type="Proteomes" id="UP001278500"/>
    </source>
</evidence>
<evidence type="ECO:0000313" key="2">
    <source>
        <dbReference type="EMBL" id="KAK3351702.1"/>
    </source>
</evidence>
<dbReference type="EMBL" id="JAUEPP010000002">
    <property type="protein sequence ID" value="KAK3351702.1"/>
    <property type="molecule type" value="Genomic_DNA"/>
</dbReference>
<keyword evidence="1" id="KW-0472">Membrane</keyword>
<keyword evidence="1" id="KW-1133">Transmembrane helix</keyword>
<sequence>MWAKIDCFLAVLARLPNLVLFFSFLFFSFREWYGGTRNWEVIVGQILGSEPASLLRGLVLLKGGKLGRSRWEGWHRTSRTKDEKKGN</sequence>
<name>A0AAE0JMI1_9PEZI</name>
<keyword evidence="1" id="KW-0812">Transmembrane</keyword>
<reference evidence="2" key="2">
    <citation type="submission" date="2023-06" db="EMBL/GenBank/DDBJ databases">
        <authorList>
            <consortium name="Lawrence Berkeley National Laboratory"/>
            <person name="Haridas S."/>
            <person name="Hensen N."/>
            <person name="Bonometti L."/>
            <person name="Westerberg I."/>
            <person name="Brannstrom I.O."/>
            <person name="Guillou S."/>
            <person name="Cros-Aarteil S."/>
            <person name="Calhoun S."/>
            <person name="Kuo A."/>
            <person name="Mondo S."/>
            <person name="Pangilinan J."/>
            <person name="Riley R."/>
            <person name="Labutti K."/>
            <person name="Andreopoulos B."/>
            <person name="Lipzen A."/>
            <person name="Chen C."/>
            <person name="Yanf M."/>
            <person name="Daum C."/>
            <person name="Ng V."/>
            <person name="Clum A."/>
            <person name="Steindorff A."/>
            <person name="Ohm R."/>
            <person name="Martin F."/>
            <person name="Silar P."/>
            <person name="Natvig D."/>
            <person name="Lalanne C."/>
            <person name="Gautier V."/>
            <person name="Ament-Velasquez S.L."/>
            <person name="Kruys A."/>
            <person name="Hutchinson M.I."/>
            <person name="Powell A.J."/>
            <person name="Barry K."/>
            <person name="Miller A.N."/>
            <person name="Grigoriev I.V."/>
            <person name="Debuchy R."/>
            <person name="Gladieux P."/>
            <person name="Thoren M.H."/>
            <person name="Johannesson H."/>
        </authorList>
    </citation>
    <scope>NUCLEOTIDE SEQUENCE</scope>
    <source>
        <strain evidence="2">CBS 560.94</strain>
    </source>
</reference>
<organism evidence="2 3">
    <name type="scientific">Neurospora tetraspora</name>
    <dbReference type="NCBI Taxonomy" id="94610"/>
    <lineage>
        <taxon>Eukaryota</taxon>
        <taxon>Fungi</taxon>
        <taxon>Dikarya</taxon>
        <taxon>Ascomycota</taxon>
        <taxon>Pezizomycotina</taxon>
        <taxon>Sordariomycetes</taxon>
        <taxon>Sordariomycetidae</taxon>
        <taxon>Sordariales</taxon>
        <taxon>Sordariaceae</taxon>
        <taxon>Neurospora</taxon>
    </lineage>
</organism>
<comment type="caution">
    <text evidence="2">The sequence shown here is derived from an EMBL/GenBank/DDBJ whole genome shotgun (WGS) entry which is preliminary data.</text>
</comment>
<reference evidence="2" key="1">
    <citation type="journal article" date="2023" name="Mol. Phylogenet. Evol.">
        <title>Genome-scale phylogeny and comparative genomics of the fungal order Sordariales.</title>
        <authorList>
            <person name="Hensen N."/>
            <person name="Bonometti L."/>
            <person name="Westerberg I."/>
            <person name="Brannstrom I.O."/>
            <person name="Guillou S."/>
            <person name="Cros-Aarteil S."/>
            <person name="Calhoun S."/>
            <person name="Haridas S."/>
            <person name="Kuo A."/>
            <person name="Mondo S."/>
            <person name="Pangilinan J."/>
            <person name="Riley R."/>
            <person name="LaButti K."/>
            <person name="Andreopoulos B."/>
            <person name="Lipzen A."/>
            <person name="Chen C."/>
            <person name="Yan M."/>
            <person name="Daum C."/>
            <person name="Ng V."/>
            <person name="Clum A."/>
            <person name="Steindorff A."/>
            <person name="Ohm R.A."/>
            <person name="Martin F."/>
            <person name="Silar P."/>
            <person name="Natvig D.O."/>
            <person name="Lalanne C."/>
            <person name="Gautier V."/>
            <person name="Ament-Velasquez S.L."/>
            <person name="Kruys A."/>
            <person name="Hutchinson M.I."/>
            <person name="Powell A.J."/>
            <person name="Barry K."/>
            <person name="Miller A.N."/>
            <person name="Grigoriev I.V."/>
            <person name="Debuchy R."/>
            <person name="Gladieux P."/>
            <person name="Hiltunen Thoren M."/>
            <person name="Johannesson H."/>
        </authorList>
    </citation>
    <scope>NUCLEOTIDE SEQUENCE</scope>
    <source>
        <strain evidence="2">CBS 560.94</strain>
    </source>
</reference>
<accession>A0AAE0JMI1</accession>
<dbReference type="AlphaFoldDB" id="A0AAE0JMI1"/>
<dbReference type="Proteomes" id="UP001278500">
    <property type="component" value="Unassembled WGS sequence"/>
</dbReference>
<keyword evidence="3" id="KW-1185">Reference proteome</keyword>
<evidence type="ECO:0000256" key="1">
    <source>
        <dbReference type="SAM" id="Phobius"/>
    </source>
</evidence>
<feature type="transmembrane region" description="Helical" evidence="1">
    <location>
        <begin position="7"/>
        <end position="29"/>
    </location>
</feature>
<dbReference type="GeneID" id="87857963"/>
<proteinExistence type="predicted"/>